<evidence type="ECO:0000313" key="1">
    <source>
        <dbReference type="EMBL" id="SON80067.1"/>
    </source>
</evidence>
<protein>
    <recommendedName>
        <fullName evidence="3">Transposase</fullName>
    </recommendedName>
</protein>
<dbReference type="EMBL" id="OCYT01000088">
    <property type="protein sequence ID" value="SON80067.1"/>
    <property type="molecule type" value="Genomic_DNA"/>
</dbReference>
<keyword evidence="2" id="KW-1185">Reference proteome</keyword>
<evidence type="ECO:0000313" key="2">
    <source>
        <dbReference type="Proteomes" id="UP000234181"/>
    </source>
</evidence>
<organism evidence="1 2">
    <name type="scientific">Xanthomonas campestris pv. phaseoli</name>
    <dbReference type="NCBI Taxonomy" id="317013"/>
    <lineage>
        <taxon>Bacteria</taxon>
        <taxon>Pseudomonadati</taxon>
        <taxon>Pseudomonadota</taxon>
        <taxon>Gammaproteobacteria</taxon>
        <taxon>Lysobacterales</taxon>
        <taxon>Lysobacteraceae</taxon>
        <taxon>Xanthomonas</taxon>
    </lineage>
</organism>
<gene>
    <name evidence="1" type="ORF">XAP6984_330155</name>
</gene>
<reference evidence="1 2" key="1">
    <citation type="submission" date="2017-10" db="EMBL/GenBank/DDBJ databases">
        <authorList>
            <person name="Regsiter A."/>
            <person name="William W."/>
        </authorList>
    </citation>
    <scope>NUCLEOTIDE SEQUENCE [LARGE SCALE GENOMIC DNA]</scope>
    <source>
        <strain evidence="1 2">CFBP6984</strain>
    </source>
</reference>
<sequence length="62" mass="7330">MRVCVISRIRKRMALQSRALALYENAERDIATIRNARRSLTPKRSLKRATQLRFWGALRVFL</sequence>
<name>A0ABY1TRL0_XANCH</name>
<evidence type="ECO:0008006" key="3">
    <source>
        <dbReference type="Google" id="ProtNLM"/>
    </source>
</evidence>
<proteinExistence type="predicted"/>
<accession>A0ABY1TRL0</accession>
<dbReference type="Proteomes" id="UP000234181">
    <property type="component" value="Unassembled WGS sequence"/>
</dbReference>
<comment type="caution">
    <text evidence="1">The sequence shown here is derived from an EMBL/GenBank/DDBJ whole genome shotgun (WGS) entry which is preliminary data.</text>
</comment>